<evidence type="ECO:0000256" key="4">
    <source>
        <dbReference type="ARBA" id="ARBA00022989"/>
    </source>
</evidence>
<dbReference type="GO" id="GO:0022857">
    <property type="term" value="F:transmembrane transporter activity"/>
    <property type="evidence" value="ECO:0007669"/>
    <property type="project" value="TreeGrafter"/>
</dbReference>
<organism evidence="7 8">
    <name type="scientific">Cyclocybe aegerita</name>
    <name type="common">Black poplar mushroom</name>
    <name type="synonym">Agrocybe aegerita</name>
    <dbReference type="NCBI Taxonomy" id="1973307"/>
    <lineage>
        <taxon>Eukaryota</taxon>
        <taxon>Fungi</taxon>
        <taxon>Dikarya</taxon>
        <taxon>Basidiomycota</taxon>
        <taxon>Agaricomycotina</taxon>
        <taxon>Agaricomycetes</taxon>
        <taxon>Agaricomycetidae</taxon>
        <taxon>Agaricales</taxon>
        <taxon>Agaricineae</taxon>
        <taxon>Bolbitiaceae</taxon>
        <taxon>Cyclocybe</taxon>
    </lineage>
</organism>
<name>A0A8S0WUQ6_CYCAE</name>
<evidence type="ECO:0000256" key="5">
    <source>
        <dbReference type="ARBA" id="ARBA00023136"/>
    </source>
</evidence>
<keyword evidence="4 6" id="KW-1133">Transmembrane helix</keyword>
<sequence length="141" mass="15717">MSVVGRYFSLFLLAFGPIASSITLVWVSNSIPRPPSKRAASIGVVNGFGNIGNLTSSFVWKASWGPEYQPTFIIGICSISAAILLAFIMRTILIRENHQLDLHEVGALKQARHERVQQAARLEGITLEEAMHKKRGFRYLY</sequence>
<dbReference type="PANTHER" id="PTHR43791">
    <property type="entry name" value="PERMEASE-RELATED"/>
    <property type="match status" value="1"/>
</dbReference>
<keyword evidence="8" id="KW-1185">Reference proteome</keyword>
<dbReference type="AlphaFoldDB" id="A0A8S0WUQ6"/>
<dbReference type="OrthoDB" id="2985014at2759"/>
<feature type="transmembrane region" description="Helical" evidence="6">
    <location>
        <begin position="6"/>
        <end position="27"/>
    </location>
</feature>
<dbReference type="SUPFAM" id="SSF103473">
    <property type="entry name" value="MFS general substrate transporter"/>
    <property type="match status" value="1"/>
</dbReference>
<evidence type="ECO:0000256" key="2">
    <source>
        <dbReference type="ARBA" id="ARBA00022448"/>
    </source>
</evidence>
<protein>
    <recommendedName>
        <fullName evidence="9">Major facilitator superfamily (MFS) profile domain-containing protein</fullName>
    </recommendedName>
</protein>
<accession>A0A8S0WUQ6</accession>
<dbReference type="InterPro" id="IPR036259">
    <property type="entry name" value="MFS_trans_sf"/>
</dbReference>
<gene>
    <name evidence="7" type="ORF">AAE3_LOCUS1334</name>
</gene>
<evidence type="ECO:0000256" key="6">
    <source>
        <dbReference type="SAM" id="Phobius"/>
    </source>
</evidence>
<comment type="subcellular location">
    <subcellularLocation>
        <location evidence="1">Membrane</location>
        <topology evidence="1">Multi-pass membrane protein</topology>
    </subcellularLocation>
</comment>
<proteinExistence type="predicted"/>
<dbReference type="EMBL" id="CACVBS010000013">
    <property type="protein sequence ID" value="CAA7259001.1"/>
    <property type="molecule type" value="Genomic_DNA"/>
</dbReference>
<evidence type="ECO:0000313" key="7">
    <source>
        <dbReference type="EMBL" id="CAA7259001.1"/>
    </source>
</evidence>
<reference evidence="7 8" key="1">
    <citation type="submission" date="2020-01" db="EMBL/GenBank/DDBJ databases">
        <authorList>
            <person name="Gupta K D."/>
        </authorList>
    </citation>
    <scope>NUCLEOTIDE SEQUENCE [LARGE SCALE GENOMIC DNA]</scope>
</reference>
<dbReference type="PANTHER" id="PTHR43791:SF6">
    <property type="entry name" value="TRANSPORTER, PUTATIVE (AFU_ORTHOLOGUE AFUA_1G16690)-RELATED"/>
    <property type="match status" value="1"/>
</dbReference>
<evidence type="ECO:0000256" key="3">
    <source>
        <dbReference type="ARBA" id="ARBA00022692"/>
    </source>
</evidence>
<keyword evidence="5 6" id="KW-0472">Membrane</keyword>
<evidence type="ECO:0000256" key="1">
    <source>
        <dbReference type="ARBA" id="ARBA00004141"/>
    </source>
</evidence>
<keyword evidence="2" id="KW-0813">Transport</keyword>
<evidence type="ECO:0000313" key="8">
    <source>
        <dbReference type="Proteomes" id="UP000467700"/>
    </source>
</evidence>
<dbReference type="GO" id="GO:0016020">
    <property type="term" value="C:membrane"/>
    <property type="evidence" value="ECO:0007669"/>
    <property type="project" value="UniProtKB-SubCell"/>
</dbReference>
<dbReference type="Proteomes" id="UP000467700">
    <property type="component" value="Unassembled WGS sequence"/>
</dbReference>
<feature type="transmembrane region" description="Helical" evidence="6">
    <location>
        <begin position="72"/>
        <end position="93"/>
    </location>
</feature>
<evidence type="ECO:0008006" key="9">
    <source>
        <dbReference type="Google" id="ProtNLM"/>
    </source>
</evidence>
<comment type="caution">
    <text evidence="7">The sequence shown here is derived from an EMBL/GenBank/DDBJ whole genome shotgun (WGS) entry which is preliminary data.</text>
</comment>
<keyword evidence="3 6" id="KW-0812">Transmembrane</keyword>